<dbReference type="InterPro" id="IPR011989">
    <property type="entry name" value="ARM-like"/>
</dbReference>
<evidence type="ECO:0000256" key="8">
    <source>
        <dbReference type="ARBA" id="ARBA00022927"/>
    </source>
</evidence>
<evidence type="ECO:0000256" key="4">
    <source>
        <dbReference type="ARBA" id="ARBA00022448"/>
    </source>
</evidence>
<dbReference type="GO" id="GO:0006405">
    <property type="term" value="P:RNA export from nucleus"/>
    <property type="evidence" value="ECO:0007669"/>
    <property type="project" value="TreeGrafter"/>
</dbReference>
<evidence type="ECO:0000256" key="1">
    <source>
        <dbReference type="ARBA" id="ARBA00004123"/>
    </source>
</evidence>
<keyword evidence="8" id="KW-0653">Protein transport</keyword>
<dbReference type="AlphaFoldDB" id="A0A8C8ZYT5"/>
<dbReference type="FunFam" id="1.25.10.10:FF:000204">
    <property type="entry name" value="Exportin 5"/>
    <property type="match status" value="1"/>
</dbReference>
<evidence type="ECO:0000256" key="11">
    <source>
        <dbReference type="ARBA" id="ARBA00023242"/>
    </source>
</evidence>
<dbReference type="SUPFAM" id="SSF48371">
    <property type="entry name" value="ARM repeat"/>
    <property type="match status" value="1"/>
</dbReference>
<reference evidence="16" key="1">
    <citation type="submission" date="2025-08" db="UniProtKB">
        <authorList>
            <consortium name="Ensembl"/>
        </authorList>
    </citation>
    <scope>IDENTIFICATION</scope>
</reference>
<keyword evidence="11" id="KW-0539">Nucleus</keyword>
<evidence type="ECO:0000256" key="6">
    <source>
        <dbReference type="ARBA" id="ARBA00022555"/>
    </source>
</evidence>
<evidence type="ECO:0000256" key="2">
    <source>
        <dbReference type="ARBA" id="ARBA00004496"/>
    </source>
</evidence>
<comment type="similarity">
    <text evidence="3">Belongs to the exportin family.</text>
</comment>
<evidence type="ECO:0000256" key="13">
    <source>
        <dbReference type="ARBA" id="ARBA00073518"/>
    </source>
</evidence>
<evidence type="ECO:0000256" key="10">
    <source>
        <dbReference type="ARBA" id="ARBA00023158"/>
    </source>
</evidence>
<dbReference type="GO" id="GO:0042565">
    <property type="term" value="C:RNA nuclear export complex"/>
    <property type="evidence" value="ECO:0007669"/>
    <property type="project" value="TreeGrafter"/>
</dbReference>
<evidence type="ECO:0000256" key="7">
    <source>
        <dbReference type="ARBA" id="ARBA00022884"/>
    </source>
</evidence>
<evidence type="ECO:0000313" key="17">
    <source>
        <dbReference type="Proteomes" id="UP000694414"/>
    </source>
</evidence>
<evidence type="ECO:0000259" key="15">
    <source>
        <dbReference type="SMART" id="SM00913"/>
    </source>
</evidence>
<evidence type="ECO:0000256" key="5">
    <source>
        <dbReference type="ARBA" id="ARBA00022490"/>
    </source>
</evidence>
<evidence type="ECO:0000256" key="9">
    <source>
        <dbReference type="ARBA" id="ARBA00022990"/>
    </source>
</evidence>
<dbReference type="GO" id="GO:0006611">
    <property type="term" value="P:protein export from nucleus"/>
    <property type="evidence" value="ECO:0007669"/>
    <property type="project" value="InterPro"/>
</dbReference>
<keyword evidence="6" id="KW-0820">tRNA-binding</keyword>
<dbReference type="GO" id="GO:0005634">
    <property type="term" value="C:nucleus"/>
    <property type="evidence" value="ECO:0007669"/>
    <property type="project" value="UniProtKB-SubCell"/>
</dbReference>
<dbReference type="SMART" id="SM00913">
    <property type="entry name" value="IBN_N"/>
    <property type="match status" value="1"/>
</dbReference>
<evidence type="ECO:0000256" key="3">
    <source>
        <dbReference type="ARBA" id="ARBA00009466"/>
    </source>
</evidence>
<evidence type="ECO:0000256" key="12">
    <source>
        <dbReference type="ARBA" id="ARBA00057045"/>
    </source>
</evidence>
<dbReference type="GO" id="GO:0000049">
    <property type="term" value="F:tRNA binding"/>
    <property type="evidence" value="ECO:0007669"/>
    <property type="project" value="UniProtKB-KW"/>
</dbReference>
<keyword evidence="10" id="KW-0943">RNA-mediated gene silencing</keyword>
<evidence type="ECO:0000256" key="14">
    <source>
        <dbReference type="ARBA" id="ARBA00077871"/>
    </source>
</evidence>
<accession>A0A8C8ZYT5</accession>
<name>A0A8C8ZYT5_PROSS</name>
<dbReference type="InterPro" id="IPR001494">
    <property type="entry name" value="Importin-beta_N"/>
</dbReference>
<dbReference type="Pfam" id="PF19273">
    <property type="entry name" value="Exportin-5"/>
    <property type="match status" value="1"/>
</dbReference>
<dbReference type="GeneTree" id="ENSGT00940000153408"/>
<dbReference type="InterPro" id="IPR016024">
    <property type="entry name" value="ARM-type_fold"/>
</dbReference>
<proteinExistence type="inferred from homology"/>
<keyword evidence="17" id="KW-1185">Reference proteome</keyword>
<dbReference type="Pfam" id="PF03810">
    <property type="entry name" value="IBN_N"/>
    <property type="match status" value="1"/>
</dbReference>
<dbReference type="PANTHER" id="PTHR11223:SF3">
    <property type="entry name" value="EXPORTIN-5"/>
    <property type="match status" value="1"/>
</dbReference>
<dbReference type="GO" id="GO:0031047">
    <property type="term" value="P:regulatory ncRNA-mediated gene silencing"/>
    <property type="evidence" value="ECO:0007669"/>
    <property type="project" value="UniProtKB-KW"/>
</dbReference>
<dbReference type="InterPro" id="IPR013598">
    <property type="entry name" value="Exportin-1/Importin-b-like"/>
</dbReference>
<keyword evidence="7" id="KW-0694">RNA-binding</keyword>
<evidence type="ECO:0000313" key="16">
    <source>
        <dbReference type="Ensembl" id="ENSPSMP00000025924.1"/>
    </source>
</evidence>
<comment type="subcellular location">
    <subcellularLocation>
        <location evidence="2">Cytoplasm</location>
    </subcellularLocation>
    <subcellularLocation>
        <location evidence="1">Nucleus</location>
    </subcellularLocation>
</comment>
<keyword evidence="4" id="KW-0813">Transport</keyword>
<dbReference type="Proteomes" id="UP000694414">
    <property type="component" value="Unplaced"/>
</dbReference>
<dbReference type="GO" id="GO:0031267">
    <property type="term" value="F:small GTPase binding"/>
    <property type="evidence" value="ECO:0007669"/>
    <property type="project" value="InterPro"/>
</dbReference>
<feature type="domain" description="Importin N-terminal" evidence="15">
    <location>
        <begin position="33"/>
        <end position="100"/>
    </location>
</feature>
<comment type="function">
    <text evidence="12">Mediates the nuclear export of micro-RNA precursors, which form short hairpins. Also mediates the nuclear export of synthetic short hairpin RNAs used for RNA interference. In some circumstances can also mediate the nuclear export of deacylated and aminoacylated tRNAs. Specifically recognizes dsRNAs that lack a 5'-overhang in a sequence-independent manner, have only a short 3'-overhang, and that have a double-stranded length of at least 15 base-pairs. Binding is dependent on Ran-GTP.</text>
</comment>
<sequence>MAMDQVNALCEQLVKAVTVMMDPSSTQRYRLEALKFCEEFKEKCPICVPCGLRLAEKTQIAIVRHFGLQILEHVVKFRWNSMSRLEKVYLKNSVMELIANGTLNILEEENHIKDVLSRIVHACSWNKLKDVMEKIRRDIQQTLTQNMERIFSFLLNTLQENVNKYQQVVRDTPPNKSPAQANCRVGVAALNTLAGYIDWVSMSHITAENCKLLETLCLLLNEQELQLGAAECLLIAVSRKGKLEDRKPLMVLFGDVAMHYILSAAQTADGGGLVEKHYVFLKRLCQVLSALGNQLCALLGVDSDVETPANFGKYLESFLAFTTHPSQFLRSSTQMTWGALFRHEILSRDPLLLAMIPKYLRASMTNLVKMGFPSKTDSPSCEYSRFDFDSDEDFNAFFNSSRAQQGEVMRLACRLDPKTSFQMAREWLKYQLTTSVGAGSLNLCSPATGTGEGSLCSIFSPSFAQWEAMTFFLESVINQMFRTLDREEIPVNDGIELLQMVLNFDTKDPLILSCVLTNVSALFPFVTYTPEFLPQVFSKLFSSVTFETVEESKAPRTRAVRNVRRHACSSIIKMCRDYPQLVLPNFDMLYNHVKQLLSNELLLTQMEKCALMEALVLISNQFKNYERQKVFLEELMAPVASIWLSEDMHRVLSDVDAFIAYVGADQKSCDPGLEDPCGLNRARMSFCVYSILGVVKRTCWPSDLEEAKTGGFVVGYTPSGNPIFRNPCTEQILKLLDNLLALIRTHNTLYAPEMLGKMAEPFTKALDMLEAEKSAILGLPQPLLELNDAPVYKTVLERMQRFFSTLYENCFHILGKAGPSMQQDFYTVEDLATQLLSSAFINLNNIPDYRLRPMLHILSKPLVLFCPPEHYEALVSPILGPLFTYLHMRLSQKWQVINQRNLLCGEDETADENPESQEMLEEQLVRMLTREVMDLITVCCVSKRGAEHSTAPPADGDDEEMMATEVTPSAMAELTDLGKCLMKHEDVCTALLITAFNSLAWKDTLSCQRTTTQLCWPLLKQVLSGTLLADAVTWLFTSVLKGLQTHGQHDGCMASLVHLAFQIYEALRPRYLEIRAVMEQIPEIQKDSLDQFDCKLLNPSQQKVADKRRKDQFKRLIAGCIGKPLGEQFRKEVHIKNLPSLFKKTKPMLETEVLDNDGGSLATIFEP</sequence>
<dbReference type="Gene3D" id="1.25.10.10">
    <property type="entry name" value="Leucine-rich Repeat Variant"/>
    <property type="match status" value="2"/>
</dbReference>
<protein>
    <recommendedName>
        <fullName evidence="13">Exportin-5</fullName>
    </recommendedName>
    <alternativeName>
        <fullName evidence="14">Ran-binding protein 21</fullName>
    </alternativeName>
</protein>
<keyword evidence="5" id="KW-0963">Cytoplasm</keyword>
<organism evidence="16 17">
    <name type="scientific">Prolemur simus</name>
    <name type="common">Greater bamboo lemur</name>
    <name type="synonym">Hapalemur simus</name>
    <dbReference type="NCBI Taxonomy" id="1328070"/>
    <lineage>
        <taxon>Eukaryota</taxon>
        <taxon>Metazoa</taxon>
        <taxon>Chordata</taxon>
        <taxon>Craniata</taxon>
        <taxon>Vertebrata</taxon>
        <taxon>Euteleostomi</taxon>
        <taxon>Mammalia</taxon>
        <taxon>Eutheria</taxon>
        <taxon>Euarchontoglires</taxon>
        <taxon>Primates</taxon>
        <taxon>Strepsirrhini</taxon>
        <taxon>Lemuriformes</taxon>
        <taxon>Lemuridae</taxon>
        <taxon>Prolemur</taxon>
    </lineage>
</organism>
<keyword evidence="9" id="KW-0007">Acetylation</keyword>
<dbReference type="InterPro" id="IPR045065">
    <property type="entry name" value="XPO1/5"/>
</dbReference>
<dbReference type="GO" id="GO:0005049">
    <property type="term" value="F:nuclear export signal receptor activity"/>
    <property type="evidence" value="ECO:0007669"/>
    <property type="project" value="InterPro"/>
</dbReference>
<dbReference type="GO" id="GO:0005737">
    <property type="term" value="C:cytoplasm"/>
    <property type="evidence" value="ECO:0007669"/>
    <property type="project" value="UniProtKB-SubCell"/>
</dbReference>
<dbReference type="PANTHER" id="PTHR11223">
    <property type="entry name" value="EXPORTIN 1/5"/>
    <property type="match status" value="1"/>
</dbReference>
<gene>
    <name evidence="16" type="primary">XPO5</name>
</gene>
<reference evidence="16" key="2">
    <citation type="submission" date="2025-09" db="UniProtKB">
        <authorList>
            <consortium name="Ensembl"/>
        </authorList>
    </citation>
    <scope>IDENTIFICATION</scope>
</reference>
<dbReference type="InterPro" id="IPR045478">
    <property type="entry name" value="Exportin-5_C"/>
</dbReference>
<dbReference type="Ensembl" id="ENSPSMT00000030018.1">
    <property type="protein sequence ID" value="ENSPSMP00000025924.1"/>
    <property type="gene ID" value="ENSPSMG00000018128.1"/>
</dbReference>
<dbReference type="Pfam" id="PF08389">
    <property type="entry name" value="Xpo1"/>
    <property type="match status" value="1"/>
</dbReference>